<proteinExistence type="predicted"/>
<evidence type="ECO:0000313" key="1">
    <source>
        <dbReference type="EMBL" id="KAF2478924.1"/>
    </source>
</evidence>
<name>A0A6A6PGS0_9PEZI</name>
<dbReference type="EMBL" id="MU001643">
    <property type="protein sequence ID" value="KAF2478924.1"/>
    <property type="molecule type" value="Genomic_DNA"/>
</dbReference>
<dbReference type="InterPro" id="IPR050977">
    <property type="entry name" value="Fungal_Meroterpenoid_Isomerase"/>
</dbReference>
<evidence type="ECO:0000313" key="2">
    <source>
        <dbReference type="Proteomes" id="UP000799767"/>
    </source>
</evidence>
<protein>
    <recommendedName>
        <fullName evidence="3">SnoaL-like domain-containing protein</fullName>
    </recommendedName>
</protein>
<dbReference type="AlphaFoldDB" id="A0A6A6PGS0"/>
<reference evidence="1" key="1">
    <citation type="journal article" date="2020" name="Stud. Mycol.">
        <title>101 Dothideomycetes genomes: a test case for predicting lifestyles and emergence of pathogens.</title>
        <authorList>
            <person name="Haridas S."/>
            <person name="Albert R."/>
            <person name="Binder M."/>
            <person name="Bloem J."/>
            <person name="Labutti K."/>
            <person name="Salamov A."/>
            <person name="Andreopoulos B."/>
            <person name="Baker S."/>
            <person name="Barry K."/>
            <person name="Bills G."/>
            <person name="Bluhm B."/>
            <person name="Cannon C."/>
            <person name="Castanera R."/>
            <person name="Culley D."/>
            <person name="Daum C."/>
            <person name="Ezra D."/>
            <person name="Gonzalez J."/>
            <person name="Henrissat B."/>
            <person name="Kuo A."/>
            <person name="Liang C."/>
            <person name="Lipzen A."/>
            <person name="Lutzoni F."/>
            <person name="Magnuson J."/>
            <person name="Mondo S."/>
            <person name="Nolan M."/>
            <person name="Ohm R."/>
            <person name="Pangilinan J."/>
            <person name="Park H.-J."/>
            <person name="Ramirez L."/>
            <person name="Alfaro M."/>
            <person name="Sun H."/>
            <person name="Tritt A."/>
            <person name="Yoshinaga Y."/>
            <person name="Zwiers L.-H."/>
            <person name="Turgeon B."/>
            <person name="Goodwin S."/>
            <person name="Spatafora J."/>
            <person name="Crous P."/>
            <person name="Grigoriev I."/>
        </authorList>
    </citation>
    <scope>NUCLEOTIDE SEQUENCE</scope>
    <source>
        <strain evidence="1">CBS 113389</strain>
    </source>
</reference>
<dbReference type="Gene3D" id="3.10.450.50">
    <property type="match status" value="1"/>
</dbReference>
<dbReference type="PANTHER" id="PTHR39598:SF1">
    <property type="entry name" value="AUSTINOID BIOSYNTHESIS CLUSTERS PROTEIN F-RELATED"/>
    <property type="match status" value="1"/>
</dbReference>
<keyword evidence="2" id="KW-1185">Reference proteome</keyword>
<accession>A0A6A6PGS0</accession>
<dbReference type="OrthoDB" id="3758478at2759"/>
<sequence length="150" mass="16862">MSSNSPQLAKSMRATTEGFLYAWNGDWTSETRRTSLSYRAPQCQHIMRPATVATPPRSNEEWGEYFTHIEGRIFDGKMVILDYFADLSSRRAVAHSTLTATAKGVGDWSNEYMWLLDFDETGEKITTIKEMLDSAATQNIRAALKAADAK</sequence>
<dbReference type="PANTHER" id="PTHR39598">
    <property type="entry name" value="AUSTINOL SYNTHESIS PROTEIN F-RELATED"/>
    <property type="match status" value="1"/>
</dbReference>
<dbReference type="RefSeq" id="XP_033585494.1">
    <property type="nucleotide sequence ID" value="XM_033737842.1"/>
</dbReference>
<evidence type="ECO:0008006" key="3">
    <source>
        <dbReference type="Google" id="ProtNLM"/>
    </source>
</evidence>
<dbReference type="Proteomes" id="UP000799767">
    <property type="component" value="Unassembled WGS sequence"/>
</dbReference>
<dbReference type="GeneID" id="54478844"/>
<gene>
    <name evidence="1" type="ORF">BDY17DRAFT_328432</name>
</gene>
<organism evidence="1 2">
    <name type="scientific">Neohortaea acidophila</name>
    <dbReference type="NCBI Taxonomy" id="245834"/>
    <lineage>
        <taxon>Eukaryota</taxon>
        <taxon>Fungi</taxon>
        <taxon>Dikarya</taxon>
        <taxon>Ascomycota</taxon>
        <taxon>Pezizomycotina</taxon>
        <taxon>Dothideomycetes</taxon>
        <taxon>Dothideomycetidae</taxon>
        <taxon>Mycosphaerellales</taxon>
        <taxon>Teratosphaeriaceae</taxon>
        <taxon>Neohortaea</taxon>
    </lineage>
</organism>